<dbReference type="InterPro" id="IPR050697">
    <property type="entry name" value="Adenylyl/Guanylyl_Cyclase_3/4"/>
</dbReference>
<feature type="domain" description="Guanylate cyclase" evidence="2">
    <location>
        <begin position="12"/>
        <end position="127"/>
    </location>
</feature>
<protein>
    <submittedName>
        <fullName evidence="3">Adenylate/guanylate cyclase domain-containing protein</fullName>
    </submittedName>
</protein>
<dbReference type="EMBL" id="JAVIIZ010000014">
    <property type="protein sequence ID" value="MDX8474609.1"/>
    <property type="molecule type" value="Genomic_DNA"/>
</dbReference>
<dbReference type="PROSITE" id="PS50005">
    <property type="entry name" value="TPR"/>
    <property type="match status" value="1"/>
</dbReference>
<comment type="caution">
    <text evidence="3">The sequence shown here is derived from an EMBL/GenBank/DDBJ whole genome shotgun (WGS) entry which is preliminary data.</text>
</comment>
<sequence length="576" mass="63763">MAEERVQRRLAAILVADVVGYSRLMEADEQGTLKILKARRRDILAPLITRYRGRLVKIMGDGVLVEFASAVDAVQCAVDLQYGTAEANESLPDSRRVILRIGINLGDIIVDGSDLYGDGVNVAARLEALGEPGDICVSGNVYDQVKRKVETGFDDLGQKSLKNIAEPVRVYRVRHAAIAERKGEPGPLPLPSEPSIAVLPFTNMSGDAEQDVFTDGLTEDLITDLSRNASLFVIARHSTFAYKGKSIDIRLIARDLGVRYLLEGSARRAAGRVRINVQLIDAITGNHLWADRFDRDLEDIFAVQDEVTAKIVEALIGRLAKQPPRNRPNSLEAYDLCVRGRALIGISPAASRESRLLLQRAITLDPDYAEAHRLLAFHLWQAWAQWGEPEVPNRLVAVATAEKAVKLDPNDAGCRFVLGHLLAYERRWSASDAEFAAALEIDPNYADAWADLSDFSVLSGKPATAIEQVQKALRLNPHPPKWYYWDLGFAQYAACQYELAVVTLRNEATYQTISRRLLAASLAQLGRTDEARQEGALFMASNPHFTISHWVASQPFRDQATCDHFVDGYRKAGLPD</sequence>
<evidence type="ECO:0000313" key="4">
    <source>
        <dbReference type="Proteomes" id="UP001271780"/>
    </source>
</evidence>
<dbReference type="Pfam" id="PF00211">
    <property type="entry name" value="Guanylate_cyc"/>
    <property type="match status" value="1"/>
</dbReference>
<gene>
    <name evidence="3" type="ORF">RFM27_21220</name>
</gene>
<proteinExistence type="predicted"/>
<evidence type="ECO:0000256" key="1">
    <source>
        <dbReference type="PROSITE-ProRule" id="PRU00339"/>
    </source>
</evidence>
<dbReference type="InterPro" id="IPR011990">
    <property type="entry name" value="TPR-like_helical_dom_sf"/>
</dbReference>
<dbReference type="PANTHER" id="PTHR43081:SF19">
    <property type="entry name" value="PH-SENSITIVE ADENYLATE CYCLASE RV1264"/>
    <property type="match status" value="1"/>
</dbReference>
<dbReference type="Gene3D" id="3.40.50.10070">
    <property type="entry name" value="TolB, N-terminal domain"/>
    <property type="match status" value="1"/>
</dbReference>
<dbReference type="InterPro" id="IPR019734">
    <property type="entry name" value="TPR_rpt"/>
</dbReference>
<keyword evidence="1" id="KW-0802">TPR repeat</keyword>
<dbReference type="PANTHER" id="PTHR43081">
    <property type="entry name" value="ADENYLATE CYCLASE, TERMINAL-DIFFERENTIATION SPECIFIC-RELATED"/>
    <property type="match status" value="1"/>
</dbReference>
<dbReference type="PROSITE" id="PS50125">
    <property type="entry name" value="GUANYLATE_CYCLASE_2"/>
    <property type="match status" value="1"/>
</dbReference>
<dbReference type="SUPFAM" id="SSF55073">
    <property type="entry name" value="Nucleotide cyclase"/>
    <property type="match status" value="1"/>
</dbReference>
<reference evidence="3 4" key="1">
    <citation type="submission" date="2023-08" db="EMBL/GenBank/DDBJ databases">
        <title>Implementing the SeqCode for naming new Mesorhizobium species isolated from Vachellia karroo root nodules.</title>
        <authorList>
            <person name="Van Lill M."/>
        </authorList>
    </citation>
    <scope>NUCLEOTIDE SEQUENCE [LARGE SCALE GENOMIC DNA]</scope>
    <source>
        <strain evidence="3 4">VK23A</strain>
    </source>
</reference>
<dbReference type="InterPro" id="IPR029787">
    <property type="entry name" value="Nucleotide_cyclase"/>
</dbReference>
<evidence type="ECO:0000259" key="2">
    <source>
        <dbReference type="PROSITE" id="PS50125"/>
    </source>
</evidence>
<evidence type="ECO:0000313" key="3">
    <source>
        <dbReference type="EMBL" id="MDX8474609.1"/>
    </source>
</evidence>
<dbReference type="Proteomes" id="UP001271780">
    <property type="component" value="Unassembled WGS sequence"/>
</dbReference>
<dbReference type="SUPFAM" id="SSF48452">
    <property type="entry name" value="TPR-like"/>
    <property type="match status" value="1"/>
</dbReference>
<keyword evidence="4" id="KW-1185">Reference proteome</keyword>
<dbReference type="Gene3D" id="3.30.70.1230">
    <property type="entry name" value="Nucleotide cyclase"/>
    <property type="match status" value="1"/>
</dbReference>
<dbReference type="CDD" id="cd07302">
    <property type="entry name" value="CHD"/>
    <property type="match status" value="1"/>
</dbReference>
<dbReference type="RefSeq" id="WP_320317752.1">
    <property type="nucleotide sequence ID" value="NZ_JAVIIX010000013.1"/>
</dbReference>
<dbReference type="InterPro" id="IPR001054">
    <property type="entry name" value="A/G_cyclase"/>
</dbReference>
<organism evidence="3 4">
    <name type="scientific">Mesorhizobium dulcispinae</name>
    <dbReference type="NCBI Taxonomy" id="3072316"/>
    <lineage>
        <taxon>Bacteria</taxon>
        <taxon>Pseudomonadati</taxon>
        <taxon>Pseudomonadota</taxon>
        <taxon>Alphaproteobacteria</taxon>
        <taxon>Hyphomicrobiales</taxon>
        <taxon>Phyllobacteriaceae</taxon>
        <taxon>Mesorhizobium</taxon>
    </lineage>
</organism>
<name>A0ABU4XM18_9HYPH</name>
<accession>A0ABU4XM18</accession>
<feature type="repeat" description="TPR" evidence="1">
    <location>
        <begin position="446"/>
        <end position="479"/>
    </location>
</feature>
<dbReference type="Gene3D" id="1.25.40.10">
    <property type="entry name" value="Tetratricopeptide repeat domain"/>
    <property type="match status" value="1"/>
</dbReference>